<evidence type="ECO:0000313" key="2">
    <source>
        <dbReference type="Proteomes" id="UP001293254"/>
    </source>
</evidence>
<name>A0AAE1YEE4_9LAMI</name>
<gene>
    <name evidence="1" type="ORF">Salat_1136700</name>
</gene>
<sequence>MYPDAITRSCTRLEYARVCVLLDYHAILPKYVIILAPNEDGGKRVPIKVDVEFEWVPSKCTNCMTLGQALGNCPLNRPQARNPAQIYVPKTLGDKVEAQVTNLAKSRGVGQGTSLWE</sequence>
<evidence type="ECO:0008006" key="3">
    <source>
        <dbReference type="Google" id="ProtNLM"/>
    </source>
</evidence>
<evidence type="ECO:0000313" key="1">
    <source>
        <dbReference type="EMBL" id="KAK4428371.1"/>
    </source>
</evidence>
<dbReference type="AlphaFoldDB" id="A0AAE1YEE4"/>
<accession>A0AAE1YEE4</accession>
<dbReference type="EMBL" id="JACGWO010000004">
    <property type="protein sequence ID" value="KAK4428371.1"/>
    <property type="molecule type" value="Genomic_DNA"/>
</dbReference>
<comment type="caution">
    <text evidence="1">The sequence shown here is derived from an EMBL/GenBank/DDBJ whole genome shotgun (WGS) entry which is preliminary data.</text>
</comment>
<proteinExistence type="predicted"/>
<keyword evidence="2" id="KW-1185">Reference proteome</keyword>
<protein>
    <recommendedName>
        <fullName evidence="3">Zinc knuckle CX2CX4HX4C domain-containing protein</fullName>
    </recommendedName>
</protein>
<dbReference type="Proteomes" id="UP001293254">
    <property type="component" value="Unassembled WGS sequence"/>
</dbReference>
<reference evidence="1" key="2">
    <citation type="journal article" date="2024" name="Plant">
        <title>Genomic evolution and insights into agronomic trait innovations of Sesamum species.</title>
        <authorList>
            <person name="Miao H."/>
            <person name="Wang L."/>
            <person name="Qu L."/>
            <person name="Liu H."/>
            <person name="Sun Y."/>
            <person name="Le M."/>
            <person name="Wang Q."/>
            <person name="Wei S."/>
            <person name="Zheng Y."/>
            <person name="Lin W."/>
            <person name="Duan Y."/>
            <person name="Cao H."/>
            <person name="Xiong S."/>
            <person name="Wang X."/>
            <person name="Wei L."/>
            <person name="Li C."/>
            <person name="Ma Q."/>
            <person name="Ju M."/>
            <person name="Zhao R."/>
            <person name="Li G."/>
            <person name="Mu C."/>
            <person name="Tian Q."/>
            <person name="Mei H."/>
            <person name="Zhang T."/>
            <person name="Gao T."/>
            <person name="Zhang H."/>
        </authorList>
    </citation>
    <scope>NUCLEOTIDE SEQUENCE</scope>
    <source>
        <strain evidence="1">3651</strain>
    </source>
</reference>
<reference evidence="1" key="1">
    <citation type="submission" date="2020-06" db="EMBL/GenBank/DDBJ databases">
        <authorList>
            <person name="Li T."/>
            <person name="Hu X."/>
            <person name="Zhang T."/>
            <person name="Song X."/>
            <person name="Zhang H."/>
            <person name="Dai N."/>
            <person name="Sheng W."/>
            <person name="Hou X."/>
            <person name="Wei L."/>
        </authorList>
    </citation>
    <scope>NUCLEOTIDE SEQUENCE</scope>
    <source>
        <strain evidence="1">3651</strain>
        <tissue evidence="1">Leaf</tissue>
    </source>
</reference>
<organism evidence="1 2">
    <name type="scientific">Sesamum alatum</name>
    <dbReference type="NCBI Taxonomy" id="300844"/>
    <lineage>
        <taxon>Eukaryota</taxon>
        <taxon>Viridiplantae</taxon>
        <taxon>Streptophyta</taxon>
        <taxon>Embryophyta</taxon>
        <taxon>Tracheophyta</taxon>
        <taxon>Spermatophyta</taxon>
        <taxon>Magnoliopsida</taxon>
        <taxon>eudicotyledons</taxon>
        <taxon>Gunneridae</taxon>
        <taxon>Pentapetalae</taxon>
        <taxon>asterids</taxon>
        <taxon>lamiids</taxon>
        <taxon>Lamiales</taxon>
        <taxon>Pedaliaceae</taxon>
        <taxon>Sesamum</taxon>
    </lineage>
</organism>